<evidence type="ECO:0000313" key="14">
    <source>
        <dbReference type="Proteomes" id="UP000437068"/>
    </source>
</evidence>
<dbReference type="Proteomes" id="UP000441208">
    <property type="component" value="Unassembled WGS sequence"/>
</dbReference>
<evidence type="ECO:0000313" key="12">
    <source>
        <dbReference type="Proteomes" id="UP000429523"/>
    </source>
</evidence>
<evidence type="ECO:0000313" key="2">
    <source>
        <dbReference type="EMBL" id="KAE8943877.1"/>
    </source>
</evidence>
<organism evidence="10 14">
    <name type="scientific">Phytophthora fragariae</name>
    <dbReference type="NCBI Taxonomy" id="53985"/>
    <lineage>
        <taxon>Eukaryota</taxon>
        <taxon>Sar</taxon>
        <taxon>Stramenopiles</taxon>
        <taxon>Oomycota</taxon>
        <taxon>Peronosporomycetes</taxon>
        <taxon>Peronosporales</taxon>
        <taxon>Peronosporaceae</taxon>
        <taxon>Phytophthora</taxon>
    </lineage>
</organism>
<evidence type="ECO:0000313" key="7">
    <source>
        <dbReference type="EMBL" id="KAE9208407.1"/>
    </source>
</evidence>
<accession>A0A6A4EE86</accession>
<evidence type="ECO:0000313" key="6">
    <source>
        <dbReference type="EMBL" id="KAE9150632.1"/>
    </source>
</evidence>
<reference evidence="12 13" key="1">
    <citation type="submission" date="2018-08" db="EMBL/GenBank/DDBJ databases">
        <title>Genomic investigation of the strawberry pathogen Phytophthora fragariae indicates pathogenicity is determined by transcriptional variation in three key races.</title>
        <authorList>
            <person name="Adams T.M."/>
            <person name="Armitage A.D."/>
            <person name="Sobczyk M.K."/>
            <person name="Bates H.J."/>
            <person name="Dunwell J.M."/>
            <person name="Nellist C.F."/>
            <person name="Harrison R.J."/>
        </authorList>
    </citation>
    <scope>NUCLEOTIDE SEQUENCE [LARGE SCALE GENOMIC DNA]</scope>
    <source>
        <strain evidence="10 14">A4</strain>
        <strain evidence="9 15">BC-1</strain>
        <strain evidence="7 19">BC-23</strain>
        <strain evidence="8 13">NOV-27</strain>
        <strain evidence="6 16">NOV-5</strain>
        <strain evidence="5 17">NOV-71</strain>
        <strain evidence="11 20">NOV-77</strain>
        <strain evidence="2 12">NOV-9</strain>
        <strain evidence="4 21">ONT-3</strain>
        <strain evidence="3 18">SCRP245</strain>
    </source>
</reference>
<evidence type="ECO:0000313" key="13">
    <source>
        <dbReference type="Proteomes" id="UP000433483"/>
    </source>
</evidence>
<evidence type="ECO:0000313" key="17">
    <source>
        <dbReference type="Proteomes" id="UP000441208"/>
    </source>
</evidence>
<evidence type="ECO:0000313" key="11">
    <source>
        <dbReference type="EMBL" id="KAE9355274.1"/>
    </source>
</evidence>
<evidence type="ECO:0000313" key="20">
    <source>
        <dbReference type="Proteomes" id="UP000486351"/>
    </source>
</evidence>
<sequence>MCVWHTSYVKTIWLNYLFLKSVHGQTARSGNTSLIQASCSKTAHSFWPAIFISTCIG</sequence>
<evidence type="ECO:0000313" key="8">
    <source>
        <dbReference type="EMBL" id="KAE9224518.1"/>
    </source>
</evidence>
<dbReference type="Proteomes" id="UP000488956">
    <property type="component" value="Unassembled WGS sequence"/>
</dbReference>
<name>A0A6A4EE86_9STRA</name>
<dbReference type="EMBL" id="QXFY01000136">
    <property type="protein sequence ID" value="KAE9355274.1"/>
    <property type="molecule type" value="Genomic_DNA"/>
</dbReference>
<feature type="chain" id="PRO_5033525092" evidence="1">
    <location>
        <begin position="25"/>
        <end position="57"/>
    </location>
</feature>
<evidence type="ECO:0000313" key="9">
    <source>
        <dbReference type="EMBL" id="KAE9247056.1"/>
    </source>
</evidence>
<dbReference type="EMBL" id="QXGE01000184">
    <property type="protein sequence ID" value="KAE9321065.1"/>
    <property type="molecule type" value="Genomic_DNA"/>
</dbReference>
<dbReference type="EMBL" id="QXGD01000225">
    <property type="protein sequence ID" value="KAE9247056.1"/>
    <property type="molecule type" value="Genomic_DNA"/>
</dbReference>
<dbReference type="EMBL" id="QXGC01001211">
    <property type="protein sequence ID" value="KAE9208407.1"/>
    <property type="molecule type" value="Genomic_DNA"/>
</dbReference>
<dbReference type="EMBL" id="QXGB01000210">
    <property type="protein sequence ID" value="KAE9224518.1"/>
    <property type="molecule type" value="Genomic_DNA"/>
</dbReference>
<dbReference type="AlphaFoldDB" id="A0A6A4EE86"/>
<dbReference type="EMBL" id="QXGA01000180">
    <property type="protein sequence ID" value="KAE9150632.1"/>
    <property type="molecule type" value="Genomic_DNA"/>
</dbReference>
<evidence type="ECO:0000313" key="15">
    <source>
        <dbReference type="Proteomes" id="UP000440367"/>
    </source>
</evidence>
<gene>
    <name evidence="10" type="ORF">PF001_g5100</name>
    <name evidence="9" type="ORF">PF002_g6464</name>
    <name evidence="7" type="ORF">PF004_g16770</name>
    <name evidence="8" type="ORF">PF005_g5883</name>
    <name evidence="6" type="ORF">PF006_g4999</name>
    <name evidence="5" type="ORF">PF007_g1731</name>
    <name evidence="11" type="ORF">PF008_g4146</name>
    <name evidence="2" type="ORF">PF009_g6421</name>
    <name evidence="4" type="ORF">PF010_g17188</name>
    <name evidence="3" type="ORF">PF011_g5224</name>
</gene>
<dbReference type="Proteomes" id="UP000437068">
    <property type="component" value="Unassembled WGS sequence"/>
</dbReference>
<evidence type="ECO:0000313" key="16">
    <source>
        <dbReference type="Proteomes" id="UP000440732"/>
    </source>
</evidence>
<dbReference type="EMBL" id="QXFZ01000043">
    <property type="protein sequence ID" value="KAE9137607.1"/>
    <property type="molecule type" value="Genomic_DNA"/>
</dbReference>
<evidence type="ECO:0000256" key="1">
    <source>
        <dbReference type="SAM" id="SignalP"/>
    </source>
</evidence>
<evidence type="ECO:0000313" key="4">
    <source>
        <dbReference type="EMBL" id="KAE9094230.1"/>
    </source>
</evidence>
<protein>
    <submittedName>
        <fullName evidence="10">Uncharacterized protein</fullName>
    </submittedName>
</protein>
<dbReference type="Proteomes" id="UP000476176">
    <property type="component" value="Unassembled WGS sequence"/>
</dbReference>
<evidence type="ECO:0000313" key="19">
    <source>
        <dbReference type="Proteomes" id="UP000476176"/>
    </source>
</evidence>
<proteinExistence type="predicted"/>
<evidence type="ECO:0000313" key="21">
    <source>
        <dbReference type="Proteomes" id="UP000488956"/>
    </source>
</evidence>
<dbReference type="EMBL" id="QXGF01000231">
    <property type="protein sequence ID" value="KAE8943877.1"/>
    <property type="molecule type" value="Genomic_DNA"/>
</dbReference>
<dbReference type="Proteomes" id="UP000440732">
    <property type="component" value="Unassembled WGS sequence"/>
</dbReference>
<dbReference type="Proteomes" id="UP000433483">
    <property type="component" value="Unassembled WGS sequence"/>
</dbReference>
<evidence type="ECO:0000313" key="18">
    <source>
        <dbReference type="Proteomes" id="UP000460718"/>
    </source>
</evidence>
<evidence type="ECO:0000313" key="5">
    <source>
        <dbReference type="EMBL" id="KAE9137607.1"/>
    </source>
</evidence>
<evidence type="ECO:0000313" key="10">
    <source>
        <dbReference type="EMBL" id="KAE9321065.1"/>
    </source>
</evidence>
<dbReference type="EMBL" id="QXFW01000200">
    <property type="protein sequence ID" value="KAE9020848.1"/>
    <property type="molecule type" value="Genomic_DNA"/>
</dbReference>
<dbReference type="EMBL" id="QXFX01001223">
    <property type="protein sequence ID" value="KAE9094230.1"/>
    <property type="molecule type" value="Genomic_DNA"/>
</dbReference>
<comment type="caution">
    <text evidence="10">The sequence shown here is derived from an EMBL/GenBank/DDBJ whole genome shotgun (WGS) entry which is preliminary data.</text>
</comment>
<dbReference type="Proteomes" id="UP000486351">
    <property type="component" value="Unassembled WGS sequence"/>
</dbReference>
<feature type="signal peptide" evidence="1">
    <location>
        <begin position="1"/>
        <end position="24"/>
    </location>
</feature>
<dbReference type="Proteomes" id="UP000440367">
    <property type="component" value="Unassembled WGS sequence"/>
</dbReference>
<keyword evidence="1" id="KW-0732">Signal</keyword>
<evidence type="ECO:0000313" key="3">
    <source>
        <dbReference type="EMBL" id="KAE9020848.1"/>
    </source>
</evidence>
<dbReference type="Proteomes" id="UP000429523">
    <property type="component" value="Unassembled WGS sequence"/>
</dbReference>
<keyword evidence="13" id="KW-1185">Reference proteome</keyword>
<dbReference type="Proteomes" id="UP000460718">
    <property type="component" value="Unassembled WGS sequence"/>
</dbReference>